<comment type="subcellular location">
    <subcellularLocation>
        <location evidence="1 12">Cell membrane</location>
        <topology evidence="1 12">Multi-pass membrane protein</topology>
    </subcellularLocation>
</comment>
<keyword evidence="5 12" id="KW-1133">Transmembrane helix</keyword>
<dbReference type="GO" id="GO:0005886">
    <property type="term" value="C:plasma membrane"/>
    <property type="evidence" value="ECO:0007669"/>
    <property type="project" value="UniProtKB-SubCell"/>
</dbReference>
<dbReference type="GO" id="GO:0140114">
    <property type="term" value="P:cellular detoxification of fluoride"/>
    <property type="evidence" value="ECO:0007669"/>
    <property type="project" value="UniProtKB-UniRule"/>
</dbReference>
<evidence type="ECO:0000256" key="6">
    <source>
        <dbReference type="ARBA" id="ARBA00023053"/>
    </source>
</evidence>
<keyword evidence="6 12" id="KW-0915">Sodium</keyword>
<evidence type="ECO:0000256" key="1">
    <source>
        <dbReference type="ARBA" id="ARBA00004651"/>
    </source>
</evidence>
<feature type="transmembrane region" description="Helical" evidence="12">
    <location>
        <begin position="32"/>
        <end position="53"/>
    </location>
</feature>
<organism evidence="13 14">
    <name type="scientific">Noviherbaspirillum galbum</name>
    <dbReference type="NCBI Taxonomy" id="2709383"/>
    <lineage>
        <taxon>Bacteria</taxon>
        <taxon>Pseudomonadati</taxon>
        <taxon>Pseudomonadota</taxon>
        <taxon>Betaproteobacteria</taxon>
        <taxon>Burkholderiales</taxon>
        <taxon>Oxalobacteraceae</taxon>
        <taxon>Noviherbaspirillum</taxon>
    </lineage>
</organism>
<evidence type="ECO:0000256" key="10">
    <source>
        <dbReference type="ARBA" id="ARBA00035120"/>
    </source>
</evidence>
<dbReference type="NCBIfam" id="TIGR00494">
    <property type="entry name" value="crcB"/>
    <property type="match status" value="1"/>
</dbReference>
<name>A0A6B3SGW0_9BURK</name>
<keyword evidence="8 12" id="KW-0472">Membrane</keyword>
<keyword evidence="9 12" id="KW-0407">Ion channel</keyword>
<evidence type="ECO:0000313" key="13">
    <source>
        <dbReference type="EMBL" id="NEX59870.1"/>
    </source>
</evidence>
<sequence length="124" mass="13278">MSWLAVGVGAALGAWSRWWLGIWLNNLHAHVLFGTLSANLIGGYLIGIAVGFFTDHAGVPPEWRLFAVTGFLGGLTTFSSFSAESLLLLQRGDYAWALAHSALHLLGSIALCIAGYATYRLITS</sequence>
<accession>A0A6B3SGW0</accession>
<dbReference type="EMBL" id="JAAIVB010000008">
    <property type="protein sequence ID" value="NEX59870.1"/>
    <property type="molecule type" value="Genomic_DNA"/>
</dbReference>
<dbReference type="GO" id="GO:0062054">
    <property type="term" value="F:fluoride channel activity"/>
    <property type="evidence" value="ECO:0007669"/>
    <property type="project" value="UniProtKB-UniRule"/>
</dbReference>
<dbReference type="HAMAP" id="MF_00454">
    <property type="entry name" value="FluC"/>
    <property type="match status" value="1"/>
</dbReference>
<evidence type="ECO:0000256" key="9">
    <source>
        <dbReference type="ARBA" id="ARBA00023303"/>
    </source>
</evidence>
<keyword evidence="7 12" id="KW-0406">Ion transport</keyword>
<keyword evidence="12" id="KW-0813">Transport</keyword>
<keyword evidence="2 12" id="KW-1003">Cell membrane</keyword>
<evidence type="ECO:0000256" key="12">
    <source>
        <dbReference type="HAMAP-Rule" id="MF_00454"/>
    </source>
</evidence>
<comment type="activity regulation">
    <text evidence="12">Na(+) is not transported, but it plays an essential structural role and its presence is essential for fluoride channel function.</text>
</comment>
<dbReference type="NCBIfam" id="NF010792">
    <property type="entry name" value="PRK14196.1"/>
    <property type="match status" value="1"/>
</dbReference>
<evidence type="ECO:0000256" key="4">
    <source>
        <dbReference type="ARBA" id="ARBA00022692"/>
    </source>
</evidence>
<feature type="binding site" evidence="12">
    <location>
        <position position="76"/>
    </location>
    <ligand>
        <name>Na(+)</name>
        <dbReference type="ChEBI" id="CHEBI:29101"/>
        <note>structural</note>
    </ligand>
</feature>
<evidence type="ECO:0000256" key="3">
    <source>
        <dbReference type="ARBA" id="ARBA00022519"/>
    </source>
</evidence>
<proteinExistence type="inferred from homology"/>
<keyword evidence="14" id="KW-1185">Reference proteome</keyword>
<reference evidence="13 14" key="1">
    <citation type="submission" date="2020-02" db="EMBL/GenBank/DDBJ databases">
        <authorList>
            <person name="Kim M.K."/>
        </authorList>
    </citation>
    <scope>NUCLEOTIDE SEQUENCE [LARGE SCALE GENOMIC DNA]</scope>
    <source>
        <strain evidence="13 14">17J57-3</strain>
    </source>
</reference>
<comment type="similarity">
    <text evidence="10 12">Belongs to the fluoride channel Fluc/FEX (TC 1.A.43) family.</text>
</comment>
<dbReference type="PANTHER" id="PTHR28259:SF1">
    <property type="entry name" value="FLUORIDE EXPORT PROTEIN 1-RELATED"/>
    <property type="match status" value="1"/>
</dbReference>
<keyword evidence="12" id="KW-0479">Metal-binding</keyword>
<evidence type="ECO:0000256" key="2">
    <source>
        <dbReference type="ARBA" id="ARBA00022475"/>
    </source>
</evidence>
<evidence type="ECO:0000256" key="5">
    <source>
        <dbReference type="ARBA" id="ARBA00022989"/>
    </source>
</evidence>
<evidence type="ECO:0000256" key="8">
    <source>
        <dbReference type="ARBA" id="ARBA00023136"/>
    </source>
</evidence>
<evidence type="ECO:0000256" key="11">
    <source>
        <dbReference type="ARBA" id="ARBA00035585"/>
    </source>
</evidence>
<evidence type="ECO:0000313" key="14">
    <source>
        <dbReference type="Proteomes" id="UP000482155"/>
    </source>
</evidence>
<dbReference type="AlphaFoldDB" id="A0A6B3SGW0"/>
<comment type="function">
    <text evidence="12">Fluoride-specific ion channel. Important for reducing fluoride concentration in the cell, thus reducing its toxicity.</text>
</comment>
<feature type="transmembrane region" description="Helical" evidence="12">
    <location>
        <begin position="95"/>
        <end position="119"/>
    </location>
</feature>
<dbReference type="GO" id="GO:0046872">
    <property type="term" value="F:metal ion binding"/>
    <property type="evidence" value="ECO:0007669"/>
    <property type="project" value="UniProtKB-KW"/>
</dbReference>
<dbReference type="PANTHER" id="PTHR28259">
    <property type="entry name" value="FLUORIDE EXPORT PROTEIN 1-RELATED"/>
    <property type="match status" value="1"/>
</dbReference>
<protein>
    <recommendedName>
        <fullName evidence="12">Fluoride-specific ion channel FluC</fullName>
    </recommendedName>
</protein>
<keyword evidence="3" id="KW-0997">Cell inner membrane</keyword>
<feature type="transmembrane region" description="Helical" evidence="12">
    <location>
        <begin position="65"/>
        <end position="83"/>
    </location>
</feature>
<evidence type="ECO:0000256" key="7">
    <source>
        <dbReference type="ARBA" id="ARBA00023065"/>
    </source>
</evidence>
<gene>
    <name evidence="12 13" type="primary">crcB</name>
    <name evidence="12" type="synonym">fluC</name>
    <name evidence="13" type="ORF">G3574_02145</name>
</gene>
<dbReference type="InterPro" id="IPR003691">
    <property type="entry name" value="FluC"/>
</dbReference>
<comment type="caution">
    <text evidence="13">The sequence shown here is derived from an EMBL/GenBank/DDBJ whole genome shotgun (WGS) entry which is preliminary data.</text>
</comment>
<dbReference type="Pfam" id="PF02537">
    <property type="entry name" value="CRCB"/>
    <property type="match status" value="1"/>
</dbReference>
<keyword evidence="4 12" id="KW-0812">Transmembrane</keyword>
<dbReference type="RefSeq" id="WP_163960354.1">
    <property type="nucleotide sequence ID" value="NZ_JAAIVB010000008.1"/>
</dbReference>
<feature type="binding site" evidence="12">
    <location>
        <position position="73"/>
    </location>
    <ligand>
        <name>Na(+)</name>
        <dbReference type="ChEBI" id="CHEBI:29101"/>
        <note>structural</note>
    </ligand>
</feature>
<dbReference type="Proteomes" id="UP000482155">
    <property type="component" value="Unassembled WGS sequence"/>
</dbReference>
<comment type="catalytic activity">
    <reaction evidence="11">
        <text>fluoride(in) = fluoride(out)</text>
        <dbReference type="Rhea" id="RHEA:76159"/>
        <dbReference type="ChEBI" id="CHEBI:17051"/>
    </reaction>
    <physiologicalReaction direction="left-to-right" evidence="11">
        <dbReference type="Rhea" id="RHEA:76160"/>
    </physiologicalReaction>
</comment>